<dbReference type="GO" id="GO:0000155">
    <property type="term" value="F:phosphorelay sensor kinase activity"/>
    <property type="evidence" value="ECO:0007669"/>
    <property type="project" value="InterPro"/>
</dbReference>
<keyword evidence="5" id="KW-0808">Transferase</keyword>
<dbReference type="PANTHER" id="PTHR34220:SF7">
    <property type="entry name" value="SENSOR HISTIDINE KINASE YPDA"/>
    <property type="match status" value="1"/>
</dbReference>
<sequence>MKLRTSTLGTRPPTRHRGRALVRIVWQQPLWALPFAIFFGILFGNNGRSYLRSYQIALVFAYSIGLGLWALETWVMPHLSPARYQGGRTPLWIQAGLYGGTAVASALLAAVIVNASVLPGFLETPRDLLISLMYSLTFTTLFTGIIYARIFYAQAIARAEAVQRMRADLASAELRALRAQVHPHFLFNTLNTIAALVRSDPEAAEDTTTRLADLFRYTLRASEREASSLADELSFVRNYLEIERARFGERLRVVEQVDPALLETTLPSLLLQPLVENAVRHGVAQLADGGTVTITARLDGECMRITIADDGPGIRPGAAPLGEGFGLHSVRERMLTAGPPHAIEIESAPDRGTRIHLTLPIASAPAVHPQPKG</sequence>
<dbReference type="AlphaFoldDB" id="A0A849SBP2"/>
<reference evidence="5 6" key="1">
    <citation type="submission" date="2020-04" db="EMBL/GenBank/DDBJ databases">
        <title>Metagenomic profiling of ammonia- and methane-oxidizing microorganisms in a Dutch drinking water treatment plant.</title>
        <authorList>
            <person name="Poghosyan L."/>
            <person name="Leucker S."/>
        </authorList>
    </citation>
    <scope>NUCLEOTIDE SEQUENCE [LARGE SCALE GENOMIC DNA]</scope>
    <source>
        <strain evidence="5">S-RSF-IL-03</strain>
    </source>
</reference>
<keyword evidence="5" id="KW-0418">Kinase</keyword>
<dbReference type="InterPro" id="IPR050640">
    <property type="entry name" value="Bact_2-comp_sensor_kinase"/>
</dbReference>
<dbReference type="PANTHER" id="PTHR34220">
    <property type="entry name" value="SENSOR HISTIDINE KINASE YPDA"/>
    <property type="match status" value="1"/>
</dbReference>
<evidence type="ECO:0000256" key="1">
    <source>
        <dbReference type="ARBA" id="ARBA00000085"/>
    </source>
</evidence>
<dbReference type="InterPro" id="IPR003594">
    <property type="entry name" value="HATPase_dom"/>
</dbReference>
<dbReference type="Gene3D" id="3.30.565.10">
    <property type="entry name" value="Histidine kinase-like ATPase, C-terminal domain"/>
    <property type="match status" value="1"/>
</dbReference>
<feature type="domain" description="Histidine kinase" evidence="4">
    <location>
        <begin position="270"/>
        <end position="363"/>
    </location>
</feature>
<keyword evidence="3" id="KW-0812">Transmembrane</keyword>
<feature type="transmembrane region" description="Helical" evidence="3">
    <location>
        <begin position="96"/>
        <end position="122"/>
    </location>
</feature>
<dbReference type="InterPro" id="IPR010559">
    <property type="entry name" value="Sig_transdc_His_kin_internal"/>
</dbReference>
<keyword evidence="3" id="KW-1133">Transmembrane helix</keyword>
<feature type="transmembrane region" description="Helical" evidence="3">
    <location>
        <begin position="20"/>
        <end position="42"/>
    </location>
</feature>
<comment type="catalytic activity">
    <reaction evidence="1">
        <text>ATP + protein L-histidine = ADP + protein N-phospho-L-histidine.</text>
        <dbReference type="EC" id="2.7.13.3"/>
    </reaction>
</comment>
<dbReference type="InterPro" id="IPR005467">
    <property type="entry name" value="His_kinase_dom"/>
</dbReference>
<accession>A0A849SBP2</accession>
<dbReference type="PRINTS" id="PR00344">
    <property type="entry name" value="BCTRLSENSOR"/>
</dbReference>
<feature type="transmembrane region" description="Helical" evidence="3">
    <location>
        <begin position="54"/>
        <end position="75"/>
    </location>
</feature>
<dbReference type="PROSITE" id="PS50109">
    <property type="entry name" value="HIS_KIN"/>
    <property type="match status" value="1"/>
</dbReference>
<evidence type="ECO:0000313" key="5">
    <source>
        <dbReference type="EMBL" id="NOT32782.1"/>
    </source>
</evidence>
<dbReference type="Pfam" id="PF06580">
    <property type="entry name" value="His_kinase"/>
    <property type="match status" value="1"/>
</dbReference>
<keyword evidence="3" id="KW-0472">Membrane</keyword>
<dbReference type="EC" id="2.7.13.3" evidence="2"/>
<comment type="caution">
    <text evidence="5">The sequence shown here is derived from an EMBL/GenBank/DDBJ whole genome shotgun (WGS) entry which is preliminary data.</text>
</comment>
<evidence type="ECO:0000313" key="6">
    <source>
        <dbReference type="Proteomes" id="UP000580839"/>
    </source>
</evidence>
<dbReference type="InterPro" id="IPR004358">
    <property type="entry name" value="Sig_transdc_His_kin-like_C"/>
</dbReference>
<organism evidence="5 6">
    <name type="scientific">Eiseniibacteriota bacterium</name>
    <dbReference type="NCBI Taxonomy" id="2212470"/>
    <lineage>
        <taxon>Bacteria</taxon>
        <taxon>Candidatus Eiseniibacteriota</taxon>
    </lineage>
</organism>
<proteinExistence type="predicted"/>
<evidence type="ECO:0000256" key="2">
    <source>
        <dbReference type="ARBA" id="ARBA00012438"/>
    </source>
</evidence>
<name>A0A849SBP2_UNCEI</name>
<dbReference type="SMART" id="SM00387">
    <property type="entry name" value="HATPase_c"/>
    <property type="match status" value="1"/>
</dbReference>
<dbReference type="SUPFAM" id="SSF55874">
    <property type="entry name" value="ATPase domain of HSP90 chaperone/DNA topoisomerase II/histidine kinase"/>
    <property type="match status" value="1"/>
</dbReference>
<dbReference type="EMBL" id="JABFRW010000013">
    <property type="protein sequence ID" value="NOT32782.1"/>
    <property type="molecule type" value="Genomic_DNA"/>
</dbReference>
<dbReference type="Pfam" id="PF02518">
    <property type="entry name" value="HATPase_c"/>
    <property type="match status" value="1"/>
</dbReference>
<feature type="transmembrane region" description="Helical" evidence="3">
    <location>
        <begin position="128"/>
        <end position="148"/>
    </location>
</feature>
<dbReference type="InterPro" id="IPR036890">
    <property type="entry name" value="HATPase_C_sf"/>
</dbReference>
<evidence type="ECO:0000259" key="4">
    <source>
        <dbReference type="PROSITE" id="PS50109"/>
    </source>
</evidence>
<gene>
    <name evidence="5" type="ORF">HOP12_01295</name>
</gene>
<protein>
    <recommendedName>
        <fullName evidence="2">histidine kinase</fullName>
        <ecNumber evidence="2">2.7.13.3</ecNumber>
    </recommendedName>
</protein>
<dbReference type="GO" id="GO:0016020">
    <property type="term" value="C:membrane"/>
    <property type="evidence" value="ECO:0007669"/>
    <property type="project" value="InterPro"/>
</dbReference>
<evidence type="ECO:0000256" key="3">
    <source>
        <dbReference type="SAM" id="Phobius"/>
    </source>
</evidence>
<dbReference type="Proteomes" id="UP000580839">
    <property type="component" value="Unassembled WGS sequence"/>
</dbReference>